<dbReference type="SUPFAM" id="SSF46565">
    <property type="entry name" value="Chaperone J-domain"/>
    <property type="match status" value="1"/>
</dbReference>
<protein>
    <recommendedName>
        <fullName evidence="1">J domain-containing protein</fullName>
    </recommendedName>
</protein>
<proteinExistence type="predicted"/>
<dbReference type="AlphaFoldDB" id="A0A6C0J5E0"/>
<accession>A0A6C0J5E0</accession>
<dbReference type="Gene3D" id="1.10.287.110">
    <property type="entry name" value="DnaJ domain"/>
    <property type="match status" value="1"/>
</dbReference>
<evidence type="ECO:0000313" key="2">
    <source>
        <dbReference type="EMBL" id="QHT99167.1"/>
    </source>
</evidence>
<evidence type="ECO:0000259" key="1">
    <source>
        <dbReference type="PROSITE" id="PS50076"/>
    </source>
</evidence>
<dbReference type="InterPro" id="IPR036869">
    <property type="entry name" value="J_dom_sf"/>
</dbReference>
<dbReference type="InterPro" id="IPR001623">
    <property type="entry name" value="DnaJ_domain"/>
</dbReference>
<dbReference type="PROSITE" id="PS50076">
    <property type="entry name" value="DNAJ_2"/>
    <property type="match status" value="1"/>
</dbReference>
<feature type="domain" description="J" evidence="1">
    <location>
        <begin position="5"/>
        <end position="79"/>
    </location>
</feature>
<name>A0A6C0J5E0_9ZZZZ</name>
<dbReference type="CDD" id="cd06257">
    <property type="entry name" value="DnaJ"/>
    <property type="match status" value="1"/>
</dbReference>
<sequence length="297" mass="35275">MKTETAYKILDLDINDKKITINLIKRQYHTKALIYHPDKNINPDAVSKFQEINTAYEHILKTKEFSIHNEDNSSYKNILLLFLNKILENETSNTVFYNIINRITALCEEKAVNLLEKLDKPTLIKTKTIITKYRDELHITERLISKIDKIIKDKDEKDECIILNPSLHDLYENNLYKLTHNEKTYIIPLWHHELIYDLDNNNDLYINCYPILPENIEIDEKNNVHMNVEYNINDVLGKEYIYVACNEIDYPIRVNTLKITEEQTIIFVKKGITKINTKDIYNISYRTDLFINIKLYN</sequence>
<dbReference type="Pfam" id="PF00226">
    <property type="entry name" value="DnaJ"/>
    <property type="match status" value="1"/>
</dbReference>
<organism evidence="2">
    <name type="scientific">viral metagenome</name>
    <dbReference type="NCBI Taxonomy" id="1070528"/>
    <lineage>
        <taxon>unclassified sequences</taxon>
        <taxon>metagenomes</taxon>
        <taxon>organismal metagenomes</taxon>
    </lineage>
</organism>
<reference evidence="2" key="1">
    <citation type="journal article" date="2020" name="Nature">
        <title>Giant virus diversity and host interactions through global metagenomics.</title>
        <authorList>
            <person name="Schulz F."/>
            <person name="Roux S."/>
            <person name="Paez-Espino D."/>
            <person name="Jungbluth S."/>
            <person name="Walsh D.A."/>
            <person name="Denef V.J."/>
            <person name="McMahon K.D."/>
            <person name="Konstantinidis K.T."/>
            <person name="Eloe-Fadrosh E.A."/>
            <person name="Kyrpides N.C."/>
            <person name="Woyke T."/>
        </authorList>
    </citation>
    <scope>NUCLEOTIDE SEQUENCE</scope>
    <source>
        <strain evidence="2">GVMAG-M-3300025699-48</strain>
    </source>
</reference>
<dbReference type="SMART" id="SM00271">
    <property type="entry name" value="DnaJ"/>
    <property type="match status" value="1"/>
</dbReference>
<dbReference type="EMBL" id="MN740306">
    <property type="protein sequence ID" value="QHT99167.1"/>
    <property type="molecule type" value="Genomic_DNA"/>
</dbReference>